<sequence length="116" mass="12483">MAFNGSCHCGAVTYTVEGDIPTTAMSCNCSHCRRKGFLLAFVPIDRFRLTSGTGKLKTYQFHKHNIDHQFCTDCGCQGFAIGTGPDGAKMAAVNLRCVPDADLDSLTIQKVDGASF</sequence>
<dbReference type="GO" id="GO:0046872">
    <property type="term" value="F:metal ion binding"/>
    <property type="evidence" value="ECO:0007669"/>
    <property type="project" value="UniProtKB-KW"/>
</dbReference>
<comment type="caution">
    <text evidence="5">The sequence shown here is derived from an EMBL/GenBank/DDBJ whole genome shotgun (WGS) entry which is preliminary data.</text>
</comment>
<evidence type="ECO:0000256" key="3">
    <source>
        <dbReference type="ARBA" id="ARBA00022833"/>
    </source>
</evidence>
<reference evidence="6" key="1">
    <citation type="submission" date="2017-11" db="EMBL/GenBank/DDBJ databases">
        <title>The complete genome sequence of Sphingopyxis pomeranensis sp. nov. strain WS5A3p.</title>
        <authorList>
            <person name="Kaminski M.A."/>
        </authorList>
    </citation>
    <scope>NUCLEOTIDE SEQUENCE [LARGE SCALE GENOMIC DNA]</scope>
    <source>
        <strain evidence="6">WS5A3p</strain>
    </source>
</reference>
<evidence type="ECO:0000313" key="6">
    <source>
        <dbReference type="Proteomes" id="UP000238954"/>
    </source>
</evidence>
<evidence type="ECO:0000259" key="4">
    <source>
        <dbReference type="PROSITE" id="PS51891"/>
    </source>
</evidence>
<proteinExistence type="inferred from homology"/>
<dbReference type="PROSITE" id="PS51891">
    <property type="entry name" value="CENP_V_GFA"/>
    <property type="match status" value="1"/>
</dbReference>
<dbReference type="PANTHER" id="PTHR28620:SF1">
    <property type="entry name" value="CENP-V_GFA DOMAIN-CONTAINING PROTEIN"/>
    <property type="match status" value="1"/>
</dbReference>
<dbReference type="AlphaFoldDB" id="A0A2S8B9D6"/>
<dbReference type="Pfam" id="PF04828">
    <property type="entry name" value="GFA"/>
    <property type="match status" value="1"/>
</dbReference>
<name>A0A2S8B9D6_9SPHN</name>
<evidence type="ECO:0000313" key="5">
    <source>
        <dbReference type="EMBL" id="PQM29034.1"/>
    </source>
</evidence>
<dbReference type="InterPro" id="IPR006913">
    <property type="entry name" value="CENP-V/GFA"/>
</dbReference>
<dbReference type="InterPro" id="IPR011057">
    <property type="entry name" value="Mss4-like_sf"/>
</dbReference>
<feature type="domain" description="CENP-V/GFA" evidence="4">
    <location>
        <begin position="3"/>
        <end position="116"/>
    </location>
</feature>
<protein>
    <submittedName>
        <fullName evidence="5">Aldehyde-activating protein</fullName>
    </submittedName>
</protein>
<evidence type="ECO:0000256" key="2">
    <source>
        <dbReference type="ARBA" id="ARBA00022723"/>
    </source>
</evidence>
<dbReference type="Gene3D" id="2.170.150.70">
    <property type="match status" value="1"/>
</dbReference>
<dbReference type="Proteomes" id="UP000238954">
    <property type="component" value="Chromosome"/>
</dbReference>
<dbReference type="PANTHER" id="PTHR28620">
    <property type="entry name" value="CENTROMERE PROTEIN V"/>
    <property type="match status" value="1"/>
</dbReference>
<evidence type="ECO:0000256" key="1">
    <source>
        <dbReference type="ARBA" id="ARBA00005495"/>
    </source>
</evidence>
<dbReference type="SUPFAM" id="SSF51316">
    <property type="entry name" value="Mss4-like"/>
    <property type="match status" value="1"/>
</dbReference>
<keyword evidence="2" id="KW-0479">Metal-binding</keyword>
<dbReference type="EMBL" id="PHFW01000002">
    <property type="protein sequence ID" value="PQM29034.1"/>
    <property type="molecule type" value="Genomic_DNA"/>
</dbReference>
<organism evidence="5 6">
    <name type="scientific">Sphingopyxis lindanitolerans</name>
    <dbReference type="NCBI Taxonomy" id="2054227"/>
    <lineage>
        <taxon>Bacteria</taxon>
        <taxon>Pseudomonadati</taxon>
        <taxon>Pseudomonadota</taxon>
        <taxon>Alphaproteobacteria</taxon>
        <taxon>Sphingomonadales</taxon>
        <taxon>Sphingomonadaceae</taxon>
        <taxon>Sphingopyxis</taxon>
    </lineage>
</organism>
<comment type="similarity">
    <text evidence="1">Belongs to the Gfa family.</text>
</comment>
<keyword evidence="6" id="KW-1185">Reference proteome</keyword>
<dbReference type="OrthoDB" id="9805575at2"/>
<keyword evidence="3" id="KW-0862">Zinc</keyword>
<dbReference type="InterPro" id="IPR052355">
    <property type="entry name" value="CENP-V-like"/>
</dbReference>
<dbReference type="RefSeq" id="WP_105999194.1">
    <property type="nucleotide sequence ID" value="NZ_CM009578.1"/>
</dbReference>
<gene>
    <name evidence="5" type="ORF">CVO77_11595</name>
</gene>
<accession>A0A2S8B9D6</accession>
<dbReference type="GO" id="GO:0016846">
    <property type="term" value="F:carbon-sulfur lyase activity"/>
    <property type="evidence" value="ECO:0007669"/>
    <property type="project" value="InterPro"/>
</dbReference>